<dbReference type="Gene3D" id="3.40.50.12780">
    <property type="entry name" value="N-terminal domain of ligase-like"/>
    <property type="match status" value="1"/>
</dbReference>
<dbReference type="InterPro" id="IPR000873">
    <property type="entry name" value="AMP-dep_synth/lig_dom"/>
</dbReference>
<dbReference type="InterPro" id="IPR042099">
    <property type="entry name" value="ANL_N_sf"/>
</dbReference>
<feature type="compositionally biased region" description="Acidic residues" evidence="3">
    <location>
        <begin position="601"/>
        <end position="616"/>
    </location>
</feature>
<dbReference type="Proteomes" id="UP001295684">
    <property type="component" value="Unassembled WGS sequence"/>
</dbReference>
<dbReference type="GO" id="GO:0005524">
    <property type="term" value="F:ATP binding"/>
    <property type="evidence" value="ECO:0007669"/>
    <property type="project" value="UniProtKB-KW"/>
</dbReference>
<name>A0AAD1U5Y3_EUPCR</name>
<keyword evidence="1" id="KW-0547">Nucleotide-binding</keyword>
<dbReference type="AlphaFoldDB" id="A0AAD1U5Y3"/>
<proteinExistence type="predicted"/>
<sequence>MGNKSCKYATGSDGEEKDTRIYRSINSPEGLLCCLPDSKLNLRSMFFKSCNQYAGKNFLGKRHSEKHKYAWMTYEEALCYSEDLAKSIIERELFTKTDEGLRLFGICSQSCPETTLLDFACLQAEITSVSIDYGLCDIKDSDEESFQMQTNSKVEKFKTIVDTSNINTLFGSLQVLKTVMRLKKKDQLNSLKSFICFDEIKEELEKECKDIDGFEVYNLNSVINYGRELPVDIPKPQIDSTFTIIFDSEAKVGSQITHQMMCGPIGSMARRGLILENSDIYFSYLPVTSILDRVCIMATTYVGGSIGYSSGNINDLSLDMQALKPTHFYCSSKLLLKFYKKIQASISKKNRIMLRAVKWALSSKSESLKTSSSVDNRMYDRTVLKPLKRSVLGTGMKHILVGGDYISQEILDFIRISCSTKIWEAYTHKQAAGIISLASADDIIKDHVGGVLEHLEMKLEYVERKDCPEFTCDEDPPTVGRIFIKGPGVVKNYLGSTAKLEENEYWIDTGDVAYVSSAGAIRLLSNQRSKIVLANGEIVDPVRLESLYSELEIIQDVKIQPDTGNSYLKALVYPNKYYNPKKNEIEEDKEIATGSEPLAKDEEEEKEPIEDKEDESEEIYFEATKDDIVIDKDSVKVEDVMSAFKEVVRKHKLPPYEEISDVTMAYEEFGIKNGLLSTSLKIVR</sequence>
<comment type="caution">
    <text evidence="5">The sequence shown here is derived from an EMBL/GenBank/DDBJ whole genome shotgun (WGS) entry which is preliminary data.</text>
</comment>
<dbReference type="GO" id="GO:0016020">
    <property type="term" value="C:membrane"/>
    <property type="evidence" value="ECO:0007669"/>
    <property type="project" value="TreeGrafter"/>
</dbReference>
<evidence type="ECO:0000256" key="1">
    <source>
        <dbReference type="ARBA" id="ARBA00022741"/>
    </source>
</evidence>
<keyword evidence="6" id="KW-1185">Reference proteome</keyword>
<dbReference type="Pfam" id="PF00501">
    <property type="entry name" value="AMP-binding"/>
    <property type="match status" value="1"/>
</dbReference>
<gene>
    <name evidence="5" type="ORF">ECRASSUSDP1_LOCUS921</name>
</gene>
<dbReference type="GO" id="GO:0004467">
    <property type="term" value="F:long-chain fatty acid-CoA ligase activity"/>
    <property type="evidence" value="ECO:0007669"/>
    <property type="project" value="TreeGrafter"/>
</dbReference>
<dbReference type="PANTHER" id="PTHR43272:SF33">
    <property type="entry name" value="AMP-BINDING DOMAIN-CONTAINING PROTEIN-RELATED"/>
    <property type="match status" value="1"/>
</dbReference>
<dbReference type="GO" id="GO:0005783">
    <property type="term" value="C:endoplasmic reticulum"/>
    <property type="evidence" value="ECO:0007669"/>
    <property type="project" value="TreeGrafter"/>
</dbReference>
<reference evidence="5" key="1">
    <citation type="submission" date="2023-07" db="EMBL/GenBank/DDBJ databases">
        <authorList>
            <consortium name="AG Swart"/>
            <person name="Singh M."/>
            <person name="Singh A."/>
            <person name="Seah K."/>
            <person name="Emmerich C."/>
        </authorList>
    </citation>
    <scope>NUCLEOTIDE SEQUENCE</scope>
    <source>
        <strain evidence="5">DP1</strain>
    </source>
</reference>
<evidence type="ECO:0000256" key="2">
    <source>
        <dbReference type="ARBA" id="ARBA00022840"/>
    </source>
</evidence>
<protein>
    <recommendedName>
        <fullName evidence="4">AMP-dependent synthetase/ligase domain-containing protein</fullName>
    </recommendedName>
</protein>
<evidence type="ECO:0000256" key="3">
    <source>
        <dbReference type="SAM" id="MobiDB-lite"/>
    </source>
</evidence>
<dbReference type="SUPFAM" id="SSF56801">
    <property type="entry name" value="Acetyl-CoA synthetase-like"/>
    <property type="match status" value="1"/>
</dbReference>
<keyword evidence="2" id="KW-0067">ATP-binding</keyword>
<feature type="region of interest" description="Disordered" evidence="3">
    <location>
        <begin position="585"/>
        <end position="616"/>
    </location>
</feature>
<feature type="domain" description="AMP-dependent synthetase/ligase" evidence="4">
    <location>
        <begin position="48"/>
        <end position="494"/>
    </location>
</feature>
<organism evidence="5 6">
    <name type="scientific">Euplotes crassus</name>
    <dbReference type="NCBI Taxonomy" id="5936"/>
    <lineage>
        <taxon>Eukaryota</taxon>
        <taxon>Sar</taxon>
        <taxon>Alveolata</taxon>
        <taxon>Ciliophora</taxon>
        <taxon>Intramacronucleata</taxon>
        <taxon>Spirotrichea</taxon>
        <taxon>Hypotrichia</taxon>
        <taxon>Euplotida</taxon>
        <taxon>Euplotidae</taxon>
        <taxon>Moneuplotes</taxon>
    </lineage>
</organism>
<evidence type="ECO:0000313" key="6">
    <source>
        <dbReference type="Proteomes" id="UP001295684"/>
    </source>
</evidence>
<dbReference type="PANTHER" id="PTHR43272">
    <property type="entry name" value="LONG-CHAIN-FATTY-ACID--COA LIGASE"/>
    <property type="match status" value="1"/>
</dbReference>
<evidence type="ECO:0000313" key="5">
    <source>
        <dbReference type="EMBL" id="CAI2359629.1"/>
    </source>
</evidence>
<evidence type="ECO:0000259" key="4">
    <source>
        <dbReference type="Pfam" id="PF00501"/>
    </source>
</evidence>
<dbReference type="EMBL" id="CAMPGE010000866">
    <property type="protein sequence ID" value="CAI2359629.1"/>
    <property type="molecule type" value="Genomic_DNA"/>
</dbReference>
<accession>A0AAD1U5Y3</accession>